<evidence type="ECO:0000313" key="2">
    <source>
        <dbReference type="EMBL" id="TYK66757.1"/>
    </source>
</evidence>
<dbReference type="Pfam" id="PF00990">
    <property type="entry name" value="GGDEF"/>
    <property type="match status" value="1"/>
</dbReference>
<dbReference type="PANTHER" id="PTHR33121:SF70">
    <property type="entry name" value="SIGNALING PROTEIN YKOW"/>
    <property type="match status" value="1"/>
</dbReference>
<dbReference type="PANTHER" id="PTHR33121">
    <property type="entry name" value="CYCLIC DI-GMP PHOSPHODIESTERASE PDEF"/>
    <property type="match status" value="1"/>
</dbReference>
<sequence>MKTAVNKEAEKQGISSKLTKAFGFLKTIKQKIVKERAQTVEEDEFANMICPLTGALSRIGLSSYFDQIVPSELSKMSLIFIELDYFDDHVRQFSTTASDKNLQKIVNQIINTCCGDRDLLARWSLKELVLVCPDMPLKDATKLANKISQTIKRMTWSKGTEITCSAGASQANGEDLHHIISRAKEEILKARKAA</sequence>
<gene>
    <name evidence="2" type="ORF">CWS31_002880</name>
</gene>
<dbReference type="NCBIfam" id="TIGR00254">
    <property type="entry name" value="GGDEF"/>
    <property type="match status" value="1"/>
</dbReference>
<evidence type="ECO:0000259" key="1">
    <source>
        <dbReference type="PROSITE" id="PS50887"/>
    </source>
</evidence>
<evidence type="ECO:0000313" key="3">
    <source>
        <dbReference type="Proteomes" id="UP000815846"/>
    </source>
</evidence>
<keyword evidence="3" id="KW-1185">Reference proteome</keyword>
<dbReference type="InterPro" id="IPR000160">
    <property type="entry name" value="GGDEF_dom"/>
</dbReference>
<dbReference type="EMBL" id="PJAI02000002">
    <property type="protein sequence ID" value="TYK66757.1"/>
    <property type="molecule type" value="Genomic_DNA"/>
</dbReference>
<accession>A0ABY3N0I2</accession>
<dbReference type="Gene3D" id="3.30.70.270">
    <property type="match status" value="1"/>
</dbReference>
<protein>
    <submittedName>
        <fullName evidence="2">GGDEF domain-containing protein</fullName>
    </submittedName>
</protein>
<proteinExistence type="predicted"/>
<dbReference type="RefSeq" id="WP_101343816.1">
    <property type="nucleotide sequence ID" value="NZ_PJAI02000002.1"/>
</dbReference>
<dbReference type="SUPFAM" id="SSF55073">
    <property type="entry name" value="Nucleotide cyclase"/>
    <property type="match status" value="1"/>
</dbReference>
<dbReference type="SMART" id="SM00267">
    <property type="entry name" value="GGDEF"/>
    <property type="match status" value="1"/>
</dbReference>
<dbReference type="PROSITE" id="PS50887">
    <property type="entry name" value="GGDEF"/>
    <property type="match status" value="1"/>
</dbReference>
<organism evidence="2 3">
    <name type="scientific">Colwellia echini</name>
    <dbReference type="NCBI Taxonomy" id="1982103"/>
    <lineage>
        <taxon>Bacteria</taxon>
        <taxon>Pseudomonadati</taxon>
        <taxon>Pseudomonadota</taxon>
        <taxon>Gammaproteobacteria</taxon>
        <taxon>Alteromonadales</taxon>
        <taxon>Colwelliaceae</taxon>
        <taxon>Colwellia</taxon>
    </lineage>
</organism>
<dbReference type="InterPro" id="IPR043128">
    <property type="entry name" value="Rev_trsase/Diguanyl_cyclase"/>
</dbReference>
<dbReference type="Proteomes" id="UP000815846">
    <property type="component" value="Unassembled WGS sequence"/>
</dbReference>
<dbReference type="InterPro" id="IPR050706">
    <property type="entry name" value="Cyclic-di-GMP_PDE-like"/>
</dbReference>
<reference evidence="2 3" key="1">
    <citation type="submission" date="2019-08" db="EMBL/GenBank/DDBJ databases">
        <title>Microbe sample from Colwellia echini.</title>
        <authorList>
            <person name="Christiansen L."/>
            <person name="Pathiraja D."/>
            <person name="Schultz-Johansen M."/>
            <person name="Choi I.-G."/>
            <person name="Stougaard P."/>
        </authorList>
    </citation>
    <scope>NUCLEOTIDE SEQUENCE [LARGE SCALE GENOMIC DNA]</scope>
    <source>
        <strain evidence="2 3">A3</strain>
    </source>
</reference>
<feature type="domain" description="GGDEF" evidence="1">
    <location>
        <begin position="74"/>
        <end position="194"/>
    </location>
</feature>
<comment type="caution">
    <text evidence="2">The sequence shown here is derived from an EMBL/GenBank/DDBJ whole genome shotgun (WGS) entry which is preliminary data.</text>
</comment>
<name>A0ABY3N0I2_9GAMM</name>
<dbReference type="InterPro" id="IPR029787">
    <property type="entry name" value="Nucleotide_cyclase"/>
</dbReference>